<dbReference type="CDD" id="cd04301">
    <property type="entry name" value="NAT_SF"/>
    <property type="match status" value="2"/>
</dbReference>
<evidence type="ECO:0000259" key="3">
    <source>
        <dbReference type="PROSITE" id="PS51186"/>
    </source>
</evidence>
<dbReference type="SUPFAM" id="SSF55729">
    <property type="entry name" value="Acyl-CoA N-acyltransferases (Nat)"/>
    <property type="match status" value="2"/>
</dbReference>
<comment type="caution">
    <text evidence="4">The sequence shown here is derived from an EMBL/GenBank/DDBJ whole genome shotgun (WGS) entry which is preliminary data.</text>
</comment>
<dbReference type="PROSITE" id="PS51186">
    <property type="entry name" value="GNAT"/>
    <property type="match status" value="2"/>
</dbReference>
<evidence type="ECO:0000256" key="2">
    <source>
        <dbReference type="ARBA" id="ARBA00023315"/>
    </source>
</evidence>
<dbReference type="GO" id="GO:0016747">
    <property type="term" value="F:acyltransferase activity, transferring groups other than amino-acyl groups"/>
    <property type="evidence" value="ECO:0007669"/>
    <property type="project" value="InterPro"/>
</dbReference>
<sequence length="267" mass="28273">MLESIRGLPDQVLSAIAALEQRVVAADGGRLKLEWGRLRSRSGDRVEDFLWWDGDRLVGFAGLYGFGDTVEVAGMVDPAYRGRGIGSALLSAVLGTASPVLLIVPRASGAGRRLAVRRGGVLDHSEHVMELRGDPVPGPSDPRVTVRPAEPADLPAVSALLTEGFGQPLADLDTRLDTFRVVERAGAVVGTLNVVSRDDRTDVYGFVVSAPYRGQGIGRQVLRSVCASAGTPVVGLEVAVGNDHALGLYTSLGFVPTLTEDYYAIRA</sequence>
<dbReference type="AlphaFoldDB" id="A0A545AF97"/>
<name>A0A545AF97_9ACTN</name>
<dbReference type="PANTHER" id="PTHR43877:SF2">
    <property type="entry name" value="AMINOALKYLPHOSPHONATE N-ACETYLTRANSFERASE-RELATED"/>
    <property type="match status" value="1"/>
</dbReference>
<proteinExistence type="predicted"/>
<dbReference type="Proteomes" id="UP000317982">
    <property type="component" value="Unassembled WGS sequence"/>
</dbReference>
<dbReference type="InterPro" id="IPR016181">
    <property type="entry name" value="Acyl_CoA_acyltransferase"/>
</dbReference>
<feature type="domain" description="N-acetyltransferase" evidence="3">
    <location>
        <begin position="3"/>
        <end position="153"/>
    </location>
</feature>
<gene>
    <name evidence="4" type="ORF">FL583_36845</name>
</gene>
<dbReference type="InterPro" id="IPR050832">
    <property type="entry name" value="Bact_Acetyltransf"/>
</dbReference>
<dbReference type="InterPro" id="IPR000182">
    <property type="entry name" value="GNAT_dom"/>
</dbReference>
<dbReference type="EMBL" id="VIRS01000049">
    <property type="protein sequence ID" value="TQS40007.1"/>
    <property type="molecule type" value="Genomic_DNA"/>
</dbReference>
<accession>A0A545AF97</accession>
<protein>
    <submittedName>
        <fullName evidence="4">GNAT family N-acetyltransferase</fullName>
    </submittedName>
</protein>
<reference evidence="4 5" key="1">
    <citation type="submission" date="2019-07" db="EMBL/GenBank/DDBJ databases">
        <title>Cryptosporangium phraense sp. nov., isolated from plant litter.</title>
        <authorList>
            <person name="Suriyachadkun C."/>
        </authorList>
    </citation>
    <scope>NUCLEOTIDE SEQUENCE [LARGE SCALE GENOMIC DNA]</scope>
    <source>
        <strain evidence="4 5">A-T 5661</strain>
    </source>
</reference>
<keyword evidence="1 4" id="KW-0808">Transferase</keyword>
<evidence type="ECO:0000256" key="1">
    <source>
        <dbReference type="ARBA" id="ARBA00022679"/>
    </source>
</evidence>
<dbReference type="InParanoid" id="A0A545AF97"/>
<dbReference type="Gene3D" id="3.40.630.30">
    <property type="match status" value="1"/>
</dbReference>
<feature type="domain" description="N-acetyltransferase" evidence="3">
    <location>
        <begin position="144"/>
        <end position="267"/>
    </location>
</feature>
<evidence type="ECO:0000313" key="4">
    <source>
        <dbReference type="EMBL" id="TQS40007.1"/>
    </source>
</evidence>
<keyword evidence="5" id="KW-1185">Reference proteome</keyword>
<dbReference type="RefSeq" id="WP_142709548.1">
    <property type="nucleotide sequence ID" value="NZ_VIRS01000049.1"/>
</dbReference>
<keyword evidence="2" id="KW-0012">Acyltransferase</keyword>
<evidence type="ECO:0000313" key="5">
    <source>
        <dbReference type="Proteomes" id="UP000317982"/>
    </source>
</evidence>
<organism evidence="4 5">
    <name type="scientific">Cryptosporangium phraense</name>
    <dbReference type="NCBI Taxonomy" id="2593070"/>
    <lineage>
        <taxon>Bacteria</taxon>
        <taxon>Bacillati</taxon>
        <taxon>Actinomycetota</taxon>
        <taxon>Actinomycetes</taxon>
        <taxon>Cryptosporangiales</taxon>
        <taxon>Cryptosporangiaceae</taxon>
        <taxon>Cryptosporangium</taxon>
    </lineage>
</organism>
<dbReference type="OrthoDB" id="9792929at2"/>
<dbReference type="PANTHER" id="PTHR43877">
    <property type="entry name" value="AMINOALKYLPHOSPHONATE N-ACETYLTRANSFERASE-RELATED-RELATED"/>
    <property type="match status" value="1"/>
</dbReference>
<dbReference type="Pfam" id="PF00583">
    <property type="entry name" value="Acetyltransf_1"/>
    <property type="match status" value="2"/>
</dbReference>